<dbReference type="eggNOG" id="ENOG502QQTX">
    <property type="taxonomic scope" value="Eukaryota"/>
</dbReference>
<proteinExistence type="predicted"/>
<dbReference type="OrthoDB" id="496538at2759"/>
<sequence>MAEDPYKVLGVKEGTPGDELAKVINRKKLLYKTEPEKLKQMEDAYEQIVQASLAARLRGDMSGVSESARKNDLAPSLFGPWAPIPSEAPLKDKKVNIAISVAAVLFVWFTPGTIRTIQPIIYATIFHAFRMFMKLVDVDPGPSANIDRDAATKHNNKRFFRAFALVMGTFAVSLGITYWIPNMIFETFRLQVPVWYLLNQEVFVSVIVGGCLAYLTCFYR</sequence>
<dbReference type="KEGG" id="mis:MICPUN_99254"/>
<keyword evidence="1" id="KW-0472">Membrane</keyword>
<keyword evidence="1" id="KW-0812">Transmembrane</keyword>
<dbReference type="PANTHER" id="PTHR33372">
    <property type="match status" value="1"/>
</dbReference>
<dbReference type="EMBL" id="CP001324">
    <property type="protein sequence ID" value="ACO61607.1"/>
    <property type="molecule type" value="Genomic_DNA"/>
</dbReference>
<evidence type="ECO:0000313" key="3">
    <source>
        <dbReference type="Proteomes" id="UP000002009"/>
    </source>
</evidence>
<dbReference type="RefSeq" id="XP_002500349.1">
    <property type="nucleotide sequence ID" value="XM_002500303.1"/>
</dbReference>
<keyword evidence="1" id="KW-1133">Transmembrane helix</keyword>
<protein>
    <submittedName>
        <fullName evidence="2">Uncharacterized protein</fullName>
    </submittedName>
</protein>
<dbReference type="GeneID" id="8241985"/>
<gene>
    <name evidence="2" type="ORF">MICPUN_99254</name>
</gene>
<evidence type="ECO:0000256" key="1">
    <source>
        <dbReference type="SAM" id="Phobius"/>
    </source>
</evidence>
<accession>C1E0S5</accession>
<dbReference type="Proteomes" id="UP000002009">
    <property type="component" value="Chromosome 3"/>
</dbReference>
<dbReference type="STRING" id="296587.C1E0S5"/>
<name>C1E0S5_MICCC</name>
<dbReference type="InterPro" id="IPR021788">
    <property type="entry name" value="CPP1-like"/>
</dbReference>
<evidence type="ECO:0000313" key="2">
    <source>
        <dbReference type="EMBL" id="ACO61607.1"/>
    </source>
</evidence>
<dbReference type="PANTHER" id="PTHR33372:SF2">
    <property type="entry name" value="PROTEIN CHAPERONE-LIKE PROTEIN OF POR1, CHLOROPLASTIC"/>
    <property type="match status" value="1"/>
</dbReference>
<keyword evidence="3" id="KW-1185">Reference proteome</keyword>
<organism evidence="2 3">
    <name type="scientific">Micromonas commoda (strain RCC299 / NOUM17 / CCMP2709)</name>
    <name type="common">Picoplanktonic green alga</name>
    <dbReference type="NCBI Taxonomy" id="296587"/>
    <lineage>
        <taxon>Eukaryota</taxon>
        <taxon>Viridiplantae</taxon>
        <taxon>Chlorophyta</taxon>
        <taxon>Mamiellophyceae</taxon>
        <taxon>Mamiellales</taxon>
        <taxon>Mamiellaceae</taxon>
        <taxon>Micromonas</taxon>
    </lineage>
</organism>
<feature type="transmembrane region" description="Helical" evidence="1">
    <location>
        <begin position="200"/>
        <end position="219"/>
    </location>
</feature>
<dbReference type="GO" id="GO:0031969">
    <property type="term" value="C:chloroplast membrane"/>
    <property type="evidence" value="ECO:0007669"/>
    <property type="project" value="TreeGrafter"/>
</dbReference>
<reference evidence="2 3" key="1">
    <citation type="journal article" date="2009" name="Science">
        <title>Green evolution and dynamic adaptations revealed by genomes of the marine picoeukaryotes Micromonas.</title>
        <authorList>
            <person name="Worden A.Z."/>
            <person name="Lee J.H."/>
            <person name="Mock T."/>
            <person name="Rouze P."/>
            <person name="Simmons M.P."/>
            <person name="Aerts A.L."/>
            <person name="Allen A.E."/>
            <person name="Cuvelier M.L."/>
            <person name="Derelle E."/>
            <person name="Everett M.V."/>
            <person name="Foulon E."/>
            <person name="Grimwood J."/>
            <person name="Gundlach H."/>
            <person name="Henrissat B."/>
            <person name="Napoli C."/>
            <person name="McDonald S.M."/>
            <person name="Parker M.S."/>
            <person name="Rombauts S."/>
            <person name="Salamov A."/>
            <person name="Von Dassow P."/>
            <person name="Badger J.H."/>
            <person name="Coutinho P.M."/>
            <person name="Demir E."/>
            <person name="Dubchak I."/>
            <person name="Gentemann C."/>
            <person name="Eikrem W."/>
            <person name="Gready J.E."/>
            <person name="John U."/>
            <person name="Lanier W."/>
            <person name="Lindquist E.A."/>
            <person name="Lucas S."/>
            <person name="Mayer K.F."/>
            <person name="Moreau H."/>
            <person name="Not F."/>
            <person name="Otillar R."/>
            <person name="Panaud O."/>
            <person name="Pangilinan J."/>
            <person name="Paulsen I."/>
            <person name="Piegu B."/>
            <person name="Poliakov A."/>
            <person name="Robbens S."/>
            <person name="Schmutz J."/>
            <person name="Toulza E."/>
            <person name="Wyss T."/>
            <person name="Zelensky A."/>
            <person name="Zhou K."/>
            <person name="Armbrust E.V."/>
            <person name="Bhattacharya D."/>
            <person name="Goodenough U.W."/>
            <person name="Van de Peer Y."/>
            <person name="Grigoriev I.V."/>
        </authorList>
    </citation>
    <scope>NUCLEOTIDE SEQUENCE [LARGE SCALE GENOMIC DNA]</scope>
    <source>
        <strain evidence="3">RCC299 / NOUM17</strain>
    </source>
</reference>
<feature type="transmembrane region" description="Helical" evidence="1">
    <location>
        <begin position="159"/>
        <end position="180"/>
    </location>
</feature>
<dbReference type="InParanoid" id="C1E0S5"/>
<dbReference type="OMA" id="HCPKPRI"/>
<dbReference type="AlphaFoldDB" id="C1E0S5"/>